<dbReference type="EMBL" id="LJIJ01000029">
    <property type="protein sequence ID" value="ODN05139.1"/>
    <property type="molecule type" value="Genomic_DNA"/>
</dbReference>
<proteinExistence type="predicted"/>
<organism evidence="2 3">
    <name type="scientific">Orchesella cincta</name>
    <name type="common">Springtail</name>
    <name type="synonym">Podura cincta</name>
    <dbReference type="NCBI Taxonomy" id="48709"/>
    <lineage>
        <taxon>Eukaryota</taxon>
        <taxon>Metazoa</taxon>
        <taxon>Ecdysozoa</taxon>
        <taxon>Arthropoda</taxon>
        <taxon>Hexapoda</taxon>
        <taxon>Collembola</taxon>
        <taxon>Entomobryomorpha</taxon>
        <taxon>Entomobryoidea</taxon>
        <taxon>Orchesellidae</taxon>
        <taxon>Orchesellinae</taxon>
        <taxon>Orchesella</taxon>
    </lineage>
</organism>
<accession>A0A1D2NIT2</accession>
<evidence type="ECO:0000313" key="2">
    <source>
        <dbReference type="EMBL" id="ODN05139.1"/>
    </source>
</evidence>
<reference evidence="2 3" key="1">
    <citation type="journal article" date="2016" name="Genome Biol. Evol.">
        <title>Gene Family Evolution Reflects Adaptation to Soil Environmental Stressors in the Genome of the Collembolan Orchesella cincta.</title>
        <authorList>
            <person name="Faddeeva-Vakhrusheva A."/>
            <person name="Derks M.F."/>
            <person name="Anvar S.Y."/>
            <person name="Agamennone V."/>
            <person name="Suring W."/>
            <person name="Smit S."/>
            <person name="van Straalen N.M."/>
            <person name="Roelofs D."/>
        </authorList>
    </citation>
    <scope>NUCLEOTIDE SEQUENCE [LARGE SCALE GENOMIC DNA]</scope>
    <source>
        <tissue evidence="2">Mixed pool</tissue>
    </source>
</reference>
<comment type="caution">
    <text evidence="2">The sequence shown here is derived from an EMBL/GenBank/DDBJ whole genome shotgun (WGS) entry which is preliminary data.</text>
</comment>
<name>A0A1D2NIT2_ORCCI</name>
<keyword evidence="3" id="KW-1185">Reference proteome</keyword>
<dbReference type="Pfam" id="PF00567">
    <property type="entry name" value="TUDOR"/>
    <property type="match status" value="1"/>
</dbReference>
<sequence>MNNSIKPLLSVKTAVPELPIMTYSAAATTEISAVLAKVLSLNEFYVTTPELIAKRANIEKQLCSPGVSRDSVSCLQGLSYPLFMVIDDRSQRWVRVKVLEVSTDLKPVSAVVFKIDYGDTMKVPLANLIQLPMKFHEQGCVYKCSLPVKPVPRGRNKNTQAASEEPMHYLSALCNNGVLVDLRLFMVDNLNVHIVELFLENTTSGCTFSFEKKGWVTLSHNIQLEQCTRNR</sequence>
<dbReference type="CDD" id="cd20379">
    <property type="entry name" value="Tudor_dTUD-like"/>
    <property type="match status" value="1"/>
</dbReference>
<dbReference type="InterPro" id="IPR002999">
    <property type="entry name" value="Tudor"/>
</dbReference>
<dbReference type="Proteomes" id="UP000094527">
    <property type="component" value="Unassembled WGS sequence"/>
</dbReference>
<protein>
    <submittedName>
        <fullName evidence="2">RING finger protein 17</fullName>
    </submittedName>
</protein>
<feature type="domain" description="Tudor" evidence="1">
    <location>
        <begin position="32"/>
        <end position="147"/>
    </location>
</feature>
<evidence type="ECO:0000313" key="3">
    <source>
        <dbReference type="Proteomes" id="UP000094527"/>
    </source>
</evidence>
<dbReference type="Gene3D" id="2.30.30.140">
    <property type="match status" value="1"/>
</dbReference>
<dbReference type="SUPFAM" id="SSF63748">
    <property type="entry name" value="Tudor/PWWP/MBT"/>
    <property type="match status" value="1"/>
</dbReference>
<dbReference type="AlphaFoldDB" id="A0A1D2NIT2"/>
<evidence type="ECO:0000259" key="1">
    <source>
        <dbReference type="Pfam" id="PF00567"/>
    </source>
</evidence>
<gene>
    <name evidence="2" type="ORF">Ocin01_01508</name>
</gene>